<keyword evidence="1" id="KW-0472">Membrane</keyword>
<dbReference type="AlphaFoldDB" id="R7QKE6"/>
<evidence type="ECO:0000313" key="2">
    <source>
        <dbReference type="EMBL" id="CDF37880.1"/>
    </source>
</evidence>
<dbReference type="Proteomes" id="UP000012073">
    <property type="component" value="Unassembled WGS sequence"/>
</dbReference>
<organism evidence="2 3">
    <name type="scientific">Chondrus crispus</name>
    <name type="common">Carrageen Irish moss</name>
    <name type="synonym">Polymorpha crispa</name>
    <dbReference type="NCBI Taxonomy" id="2769"/>
    <lineage>
        <taxon>Eukaryota</taxon>
        <taxon>Rhodophyta</taxon>
        <taxon>Florideophyceae</taxon>
        <taxon>Rhodymeniophycidae</taxon>
        <taxon>Gigartinales</taxon>
        <taxon>Gigartinaceae</taxon>
        <taxon>Chondrus</taxon>
    </lineage>
</organism>
<reference evidence="3" key="1">
    <citation type="journal article" date="2013" name="Proc. Natl. Acad. Sci. U.S.A.">
        <title>Genome structure and metabolic features in the red seaweed Chondrus crispus shed light on evolution of the Archaeplastida.</title>
        <authorList>
            <person name="Collen J."/>
            <person name="Porcel B."/>
            <person name="Carre W."/>
            <person name="Ball S.G."/>
            <person name="Chaparro C."/>
            <person name="Tonon T."/>
            <person name="Barbeyron T."/>
            <person name="Michel G."/>
            <person name="Noel B."/>
            <person name="Valentin K."/>
            <person name="Elias M."/>
            <person name="Artiguenave F."/>
            <person name="Arun A."/>
            <person name="Aury J.M."/>
            <person name="Barbosa-Neto J.F."/>
            <person name="Bothwell J.H."/>
            <person name="Bouget F.Y."/>
            <person name="Brillet L."/>
            <person name="Cabello-Hurtado F."/>
            <person name="Capella-Gutierrez S."/>
            <person name="Charrier B."/>
            <person name="Cladiere L."/>
            <person name="Cock J.M."/>
            <person name="Coelho S.M."/>
            <person name="Colleoni C."/>
            <person name="Czjzek M."/>
            <person name="Da Silva C."/>
            <person name="Delage L."/>
            <person name="Denoeud F."/>
            <person name="Deschamps P."/>
            <person name="Dittami S.M."/>
            <person name="Gabaldon T."/>
            <person name="Gachon C.M."/>
            <person name="Groisillier A."/>
            <person name="Herve C."/>
            <person name="Jabbari K."/>
            <person name="Katinka M."/>
            <person name="Kloareg B."/>
            <person name="Kowalczyk N."/>
            <person name="Labadie K."/>
            <person name="Leblanc C."/>
            <person name="Lopez P.J."/>
            <person name="McLachlan D.H."/>
            <person name="Meslet-Cladiere L."/>
            <person name="Moustafa A."/>
            <person name="Nehr Z."/>
            <person name="Nyvall Collen P."/>
            <person name="Panaud O."/>
            <person name="Partensky F."/>
            <person name="Poulain J."/>
            <person name="Rensing S.A."/>
            <person name="Rousvoal S."/>
            <person name="Samson G."/>
            <person name="Symeonidi A."/>
            <person name="Weissenbach J."/>
            <person name="Zambounis A."/>
            <person name="Wincker P."/>
            <person name="Boyen C."/>
        </authorList>
    </citation>
    <scope>NUCLEOTIDE SEQUENCE [LARGE SCALE GENOMIC DNA]</scope>
    <source>
        <strain evidence="3">cv. Stackhouse</strain>
    </source>
</reference>
<evidence type="ECO:0000256" key="1">
    <source>
        <dbReference type="SAM" id="Phobius"/>
    </source>
</evidence>
<evidence type="ECO:0000313" key="3">
    <source>
        <dbReference type="Proteomes" id="UP000012073"/>
    </source>
</evidence>
<feature type="transmembrane region" description="Helical" evidence="1">
    <location>
        <begin position="43"/>
        <end position="61"/>
    </location>
</feature>
<dbReference type="KEGG" id="ccp:CHC_T00006036001"/>
<feature type="transmembrane region" description="Helical" evidence="1">
    <location>
        <begin position="122"/>
        <end position="143"/>
    </location>
</feature>
<sequence length="284" mass="32143">MYYHPLKSPHGSGRHRSRYCGERSTELQNLILRFRRVRRVCRPYFAIVVRLLIVLFTVIELKPTISHFDDELLPFISRVNVLLGTMASVFSVIYFDVRAFNVIVILAIFIKFLFDMTEHERFSLFQQLAWITLHATAVLFSMFTGRRRSICKPTAFKSPIKGDSFLSCTLKHMQQVDVLEAGIRMQVAILAIDYSLSSHVGGTAFFFTLPFAVLYATGYSTRRNGAVTLLLLFVYALSSENSPILGFNWVKVVSTMAAAALTLSVGPGLLTVDEWLACSKQLCY</sequence>
<name>R7QKE6_CHOCR</name>
<proteinExistence type="predicted"/>
<dbReference type="EMBL" id="HG001882">
    <property type="protein sequence ID" value="CDF37880.1"/>
    <property type="molecule type" value="Genomic_DNA"/>
</dbReference>
<feature type="transmembrane region" description="Helical" evidence="1">
    <location>
        <begin position="81"/>
        <end position="110"/>
    </location>
</feature>
<keyword evidence="1" id="KW-1133">Transmembrane helix</keyword>
<dbReference type="Gramene" id="CDF37880">
    <property type="protein sequence ID" value="CDF37880"/>
    <property type="gene ID" value="CHC_T00006036001"/>
</dbReference>
<keyword evidence="1" id="KW-0812">Transmembrane</keyword>
<keyword evidence="3" id="KW-1185">Reference proteome</keyword>
<evidence type="ECO:0008006" key="4">
    <source>
        <dbReference type="Google" id="ProtNLM"/>
    </source>
</evidence>
<dbReference type="GeneID" id="17325470"/>
<protein>
    <recommendedName>
        <fullName evidence="4">Transmembrane protein</fullName>
    </recommendedName>
</protein>
<gene>
    <name evidence="2" type="ORF">CHC_T00006036001</name>
</gene>
<dbReference type="RefSeq" id="XP_005717751.1">
    <property type="nucleotide sequence ID" value="XM_005717694.1"/>
</dbReference>
<accession>R7QKE6</accession>